<reference evidence="1" key="1">
    <citation type="submission" date="2013-12" db="EMBL/GenBank/DDBJ databases">
        <title>A Varibaculum cambriense genome reconstructed from a premature infant gut community with otherwise low bacterial novelty that shifts toward anaerobic metabolism during the third week of life.</title>
        <authorList>
            <person name="Brown C.T."/>
            <person name="Sharon I."/>
            <person name="Thomas B.C."/>
            <person name="Castelle C.J."/>
            <person name="Morowitz M.J."/>
            <person name="Banfield J.F."/>
        </authorList>
    </citation>
    <scope>NUCLEOTIDE SEQUENCE</scope>
</reference>
<accession>W1WC57</accession>
<organism evidence="1">
    <name type="scientific">human gut metagenome</name>
    <dbReference type="NCBI Taxonomy" id="408170"/>
    <lineage>
        <taxon>unclassified sequences</taxon>
        <taxon>metagenomes</taxon>
        <taxon>organismal metagenomes</taxon>
    </lineage>
</organism>
<keyword evidence="1" id="KW-0418">Kinase</keyword>
<dbReference type="AlphaFoldDB" id="W1WC57"/>
<feature type="non-terminal residue" evidence="1">
    <location>
        <position position="1"/>
    </location>
</feature>
<name>W1WC57_9ZZZZ</name>
<keyword evidence="1" id="KW-0808">Transferase</keyword>
<protein>
    <submittedName>
        <fullName evidence="1">Sensor histidine kinase/response regulator</fullName>
    </submittedName>
</protein>
<gene>
    <name evidence="1" type="ORF">Q604_UNBc4C00267G0002</name>
</gene>
<proteinExistence type="predicted"/>
<sequence length="47" mass="5651">PRLLKTSSFVLTRELSDEMEKNTELLNKIINLEKRKNAYLVNIIFKW</sequence>
<dbReference type="GO" id="GO:0016301">
    <property type="term" value="F:kinase activity"/>
    <property type="evidence" value="ECO:0007669"/>
    <property type="project" value="UniProtKB-KW"/>
</dbReference>
<dbReference type="EMBL" id="AZMM01019048">
    <property type="protein sequence ID" value="ETJ15541.1"/>
    <property type="molecule type" value="Genomic_DNA"/>
</dbReference>
<evidence type="ECO:0000313" key="1">
    <source>
        <dbReference type="EMBL" id="ETJ15541.1"/>
    </source>
</evidence>
<comment type="caution">
    <text evidence="1">The sequence shown here is derived from an EMBL/GenBank/DDBJ whole genome shotgun (WGS) entry which is preliminary data.</text>
</comment>